<evidence type="ECO:0000259" key="1">
    <source>
        <dbReference type="PROSITE" id="PS50878"/>
    </source>
</evidence>
<dbReference type="VEuPathDB" id="VectorBase:HLOH_062246"/>
<dbReference type="InterPro" id="IPR000477">
    <property type="entry name" value="RT_dom"/>
</dbReference>
<comment type="caution">
    <text evidence="2">The sequence shown here is derived from an EMBL/GenBank/DDBJ whole genome shotgun (WGS) entry which is preliminary data.</text>
</comment>
<dbReference type="Proteomes" id="UP000821853">
    <property type="component" value="Chromosome 5"/>
</dbReference>
<dbReference type="AlphaFoldDB" id="A0A9J6GKS3"/>
<reference evidence="2 3" key="1">
    <citation type="journal article" date="2020" name="Cell">
        <title>Large-Scale Comparative Analyses of Tick Genomes Elucidate Their Genetic Diversity and Vector Capacities.</title>
        <authorList>
            <consortium name="Tick Genome and Microbiome Consortium (TIGMIC)"/>
            <person name="Jia N."/>
            <person name="Wang J."/>
            <person name="Shi W."/>
            <person name="Du L."/>
            <person name="Sun Y."/>
            <person name="Zhan W."/>
            <person name="Jiang J.F."/>
            <person name="Wang Q."/>
            <person name="Zhang B."/>
            <person name="Ji P."/>
            <person name="Bell-Sakyi L."/>
            <person name="Cui X.M."/>
            <person name="Yuan T.T."/>
            <person name="Jiang B.G."/>
            <person name="Yang W.F."/>
            <person name="Lam T.T."/>
            <person name="Chang Q.C."/>
            <person name="Ding S.J."/>
            <person name="Wang X.J."/>
            <person name="Zhu J.G."/>
            <person name="Ruan X.D."/>
            <person name="Zhao L."/>
            <person name="Wei J.T."/>
            <person name="Ye R.Z."/>
            <person name="Que T.C."/>
            <person name="Du C.H."/>
            <person name="Zhou Y.H."/>
            <person name="Cheng J.X."/>
            <person name="Dai P.F."/>
            <person name="Guo W.B."/>
            <person name="Han X.H."/>
            <person name="Huang E.J."/>
            <person name="Li L.F."/>
            <person name="Wei W."/>
            <person name="Gao Y.C."/>
            <person name="Liu J.Z."/>
            <person name="Shao H.Z."/>
            <person name="Wang X."/>
            <person name="Wang C.C."/>
            <person name="Yang T.C."/>
            <person name="Huo Q.B."/>
            <person name="Li W."/>
            <person name="Chen H.Y."/>
            <person name="Chen S.E."/>
            <person name="Zhou L.G."/>
            <person name="Ni X.B."/>
            <person name="Tian J.H."/>
            <person name="Sheng Y."/>
            <person name="Liu T."/>
            <person name="Pan Y.S."/>
            <person name="Xia L.Y."/>
            <person name="Li J."/>
            <person name="Zhao F."/>
            <person name="Cao W.C."/>
        </authorList>
    </citation>
    <scope>NUCLEOTIDE SEQUENCE [LARGE SCALE GENOMIC DNA]</scope>
    <source>
        <strain evidence="2">HaeL-2018</strain>
    </source>
</reference>
<name>A0A9J6GKS3_HAELO</name>
<dbReference type="PROSITE" id="PS50878">
    <property type="entry name" value="RT_POL"/>
    <property type="match status" value="1"/>
</dbReference>
<accession>A0A9J6GKS3</accession>
<organism evidence="2 3">
    <name type="scientific">Haemaphysalis longicornis</name>
    <name type="common">Bush tick</name>
    <dbReference type="NCBI Taxonomy" id="44386"/>
    <lineage>
        <taxon>Eukaryota</taxon>
        <taxon>Metazoa</taxon>
        <taxon>Ecdysozoa</taxon>
        <taxon>Arthropoda</taxon>
        <taxon>Chelicerata</taxon>
        <taxon>Arachnida</taxon>
        <taxon>Acari</taxon>
        <taxon>Parasitiformes</taxon>
        <taxon>Ixodida</taxon>
        <taxon>Ixodoidea</taxon>
        <taxon>Ixodidae</taxon>
        <taxon>Haemaphysalinae</taxon>
        <taxon>Haemaphysalis</taxon>
    </lineage>
</organism>
<dbReference type="OrthoDB" id="6509835at2759"/>
<sequence>METRVPSEPGKNEHETGCPTPVHTRYWCPENLQEQAGPTSDVSFTYPFHGNDVPLVFTDLFMFLSFIPKQGVCIGLRIAPVLSNLFLAKCDRSIETHIDTAKIAKIFRYVDDYMVVVTRSVKPEEVNVLVKTVKQTFLECSDGLNFTHELPNDGSLQFLNVS</sequence>
<evidence type="ECO:0000313" key="3">
    <source>
        <dbReference type="Proteomes" id="UP000821853"/>
    </source>
</evidence>
<proteinExistence type="predicted"/>
<gene>
    <name evidence="2" type="ORF">HPB48_017954</name>
</gene>
<keyword evidence="3" id="KW-1185">Reference proteome</keyword>
<evidence type="ECO:0000313" key="2">
    <source>
        <dbReference type="EMBL" id="KAH9375175.1"/>
    </source>
</evidence>
<dbReference type="EMBL" id="JABSTR010000007">
    <property type="protein sequence ID" value="KAH9375175.1"/>
    <property type="molecule type" value="Genomic_DNA"/>
</dbReference>
<protein>
    <recommendedName>
        <fullName evidence="1">Reverse transcriptase domain-containing protein</fullName>
    </recommendedName>
</protein>
<feature type="domain" description="Reverse transcriptase" evidence="1">
    <location>
        <begin position="1"/>
        <end position="162"/>
    </location>
</feature>